<evidence type="ECO:0000313" key="3">
    <source>
        <dbReference type="Proteomes" id="UP001454036"/>
    </source>
</evidence>
<dbReference type="AlphaFoldDB" id="A0AAV3NQW0"/>
<organism evidence="2 3">
    <name type="scientific">Lithospermum erythrorhizon</name>
    <name type="common">Purple gromwell</name>
    <name type="synonym">Lithospermum officinale var. erythrorhizon</name>
    <dbReference type="NCBI Taxonomy" id="34254"/>
    <lineage>
        <taxon>Eukaryota</taxon>
        <taxon>Viridiplantae</taxon>
        <taxon>Streptophyta</taxon>
        <taxon>Embryophyta</taxon>
        <taxon>Tracheophyta</taxon>
        <taxon>Spermatophyta</taxon>
        <taxon>Magnoliopsida</taxon>
        <taxon>eudicotyledons</taxon>
        <taxon>Gunneridae</taxon>
        <taxon>Pentapetalae</taxon>
        <taxon>asterids</taxon>
        <taxon>lamiids</taxon>
        <taxon>Boraginales</taxon>
        <taxon>Boraginaceae</taxon>
        <taxon>Boraginoideae</taxon>
        <taxon>Lithospermeae</taxon>
        <taxon>Lithospermum</taxon>
    </lineage>
</organism>
<dbReference type="EMBL" id="BAABME010015549">
    <property type="protein sequence ID" value="GAA0141757.1"/>
    <property type="molecule type" value="Genomic_DNA"/>
</dbReference>
<evidence type="ECO:0000256" key="1">
    <source>
        <dbReference type="SAM" id="MobiDB-lite"/>
    </source>
</evidence>
<gene>
    <name evidence="2" type="ORF">LIER_35454</name>
</gene>
<dbReference type="Proteomes" id="UP001454036">
    <property type="component" value="Unassembled WGS sequence"/>
</dbReference>
<keyword evidence="3" id="KW-1185">Reference proteome</keyword>
<reference evidence="2 3" key="1">
    <citation type="submission" date="2024-01" db="EMBL/GenBank/DDBJ databases">
        <title>The complete chloroplast genome sequence of Lithospermum erythrorhizon: insights into the phylogenetic relationship among Boraginaceae species and the maternal lineages of purple gromwells.</title>
        <authorList>
            <person name="Okada T."/>
            <person name="Watanabe K."/>
        </authorList>
    </citation>
    <scope>NUCLEOTIDE SEQUENCE [LARGE SCALE GENOMIC DNA]</scope>
</reference>
<accession>A0AAV3NQW0</accession>
<protein>
    <submittedName>
        <fullName evidence="2">Uncharacterized protein</fullName>
    </submittedName>
</protein>
<feature type="region of interest" description="Disordered" evidence="1">
    <location>
        <begin position="92"/>
        <end position="125"/>
    </location>
</feature>
<evidence type="ECO:0000313" key="2">
    <source>
        <dbReference type="EMBL" id="GAA0141757.1"/>
    </source>
</evidence>
<sequence>MALLYQECLHLASSGPMASPIISQKDVELKFLKAHLFSLQNPPPMPTSMPYDPFSPFTALRSVVNYSHPLPQLPQNQNPFFDSSSLFSSEKLENTYKKRQHTPPKEKSSHTKTANLNPQTKENYK</sequence>
<comment type="caution">
    <text evidence="2">The sequence shown here is derived from an EMBL/GenBank/DDBJ whole genome shotgun (WGS) entry which is preliminary data.</text>
</comment>
<name>A0AAV3NQW0_LITER</name>
<proteinExistence type="predicted"/>
<feature type="compositionally biased region" description="Polar residues" evidence="1">
    <location>
        <begin position="111"/>
        <end position="125"/>
    </location>
</feature>